<reference evidence="2 3" key="1">
    <citation type="submission" date="2014-02" db="EMBL/GenBank/DDBJ databases">
        <title>The small core and large imbalanced accessory genome model reveals a collaborative survival strategy of Sorangium cellulosum strains in nature.</title>
        <authorList>
            <person name="Han K."/>
            <person name="Peng R."/>
            <person name="Blom J."/>
            <person name="Li Y.-Z."/>
        </authorList>
    </citation>
    <scope>NUCLEOTIDE SEQUENCE [LARGE SCALE GENOMIC DNA]</scope>
    <source>
        <strain evidence="2 3">So0007-03</strain>
    </source>
</reference>
<dbReference type="AlphaFoldDB" id="A0A150TRD8"/>
<sequence>MTFKGRWHLGEVRLRSGLEPLLDAGHPLDATEPLRGEVTHAGRVLDFSLTTFNVPVATTALANAVSAVAGSDVQCIPLEIAGQTGMLVLNSVRVIRCLDEERSEFIKWTKQDHRPELAGQYRQITKHVLNESALPNDAHFFRIEGSLVELIVSDAVKAGMESVGCLGAKFVEVPLSSSRSGT</sequence>
<evidence type="ECO:0000313" key="3">
    <source>
        <dbReference type="Proteomes" id="UP000075502"/>
    </source>
</evidence>
<evidence type="ECO:0000259" key="1">
    <source>
        <dbReference type="Pfam" id="PF07791"/>
    </source>
</evidence>
<dbReference type="Pfam" id="PF07791">
    <property type="entry name" value="Imm11"/>
    <property type="match status" value="1"/>
</dbReference>
<dbReference type="Proteomes" id="UP000075502">
    <property type="component" value="Unassembled WGS sequence"/>
</dbReference>
<organism evidence="2 3">
    <name type="scientific">Sorangium cellulosum</name>
    <name type="common">Polyangium cellulosum</name>
    <dbReference type="NCBI Taxonomy" id="56"/>
    <lineage>
        <taxon>Bacteria</taxon>
        <taxon>Pseudomonadati</taxon>
        <taxon>Myxococcota</taxon>
        <taxon>Polyangia</taxon>
        <taxon>Polyangiales</taxon>
        <taxon>Polyangiaceae</taxon>
        <taxon>Sorangium</taxon>
    </lineage>
</organism>
<proteinExistence type="predicted"/>
<feature type="domain" description="Immunity MXAN-0049 protein" evidence="1">
    <location>
        <begin position="89"/>
        <end position="173"/>
    </location>
</feature>
<name>A0A150TRD8_SORCE</name>
<gene>
    <name evidence="2" type="ORF">BE21_30830</name>
</gene>
<accession>A0A150TRD8</accession>
<dbReference type="InterPro" id="IPR012433">
    <property type="entry name" value="Imm11"/>
</dbReference>
<comment type="caution">
    <text evidence="2">The sequence shown here is derived from an EMBL/GenBank/DDBJ whole genome shotgun (WGS) entry which is preliminary data.</text>
</comment>
<dbReference type="EMBL" id="JEME01001442">
    <property type="protein sequence ID" value="KYG07147.1"/>
    <property type="molecule type" value="Genomic_DNA"/>
</dbReference>
<protein>
    <recommendedName>
        <fullName evidence="1">Immunity MXAN-0049 protein domain-containing protein</fullName>
    </recommendedName>
</protein>
<evidence type="ECO:0000313" key="2">
    <source>
        <dbReference type="EMBL" id="KYG07147.1"/>
    </source>
</evidence>